<dbReference type="AlphaFoldDB" id="R4KFK8"/>
<dbReference type="SUPFAM" id="SSF101386">
    <property type="entry name" value="all-alpha NTP pyrophosphatases"/>
    <property type="match status" value="1"/>
</dbReference>
<organism evidence="2 3">
    <name type="scientific">Clostridium pasteurianum BC1</name>
    <dbReference type="NCBI Taxonomy" id="86416"/>
    <lineage>
        <taxon>Bacteria</taxon>
        <taxon>Bacillati</taxon>
        <taxon>Bacillota</taxon>
        <taxon>Clostridia</taxon>
        <taxon>Eubacteriales</taxon>
        <taxon>Clostridiaceae</taxon>
        <taxon>Clostridium</taxon>
    </lineage>
</organism>
<accession>R4KFK8</accession>
<gene>
    <name evidence="2" type="ORF">Clopa_3613</name>
</gene>
<reference evidence="2 3" key="1">
    <citation type="submission" date="2012-01" db="EMBL/GenBank/DDBJ databases">
        <title>Complete sequence of chromosome of Clostridium pasteurianum BC1.</title>
        <authorList>
            <consortium name="US DOE Joint Genome Institute"/>
            <person name="Lucas S."/>
            <person name="Han J."/>
            <person name="Lapidus A."/>
            <person name="Cheng J.-F."/>
            <person name="Goodwin L."/>
            <person name="Pitluck S."/>
            <person name="Peters L."/>
            <person name="Mikhailova N."/>
            <person name="Teshima H."/>
            <person name="Detter J.C."/>
            <person name="Han C."/>
            <person name="Tapia R."/>
            <person name="Land M."/>
            <person name="Hauser L."/>
            <person name="Kyrpides N."/>
            <person name="Ivanova N."/>
            <person name="Pagani I."/>
            <person name="Dunn J."/>
            <person name="Taghavi S."/>
            <person name="Francis A."/>
            <person name="van der Lelie D."/>
            <person name="Woyke T."/>
        </authorList>
    </citation>
    <scope>NUCLEOTIDE SEQUENCE [LARGE SCALE GENOMIC DNA]</scope>
    <source>
        <strain evidence="2 3">BC1</strain>
    </source>
</reference>
<keyword evidence="1" id="KW-0175">Coiled coil</keyword>
<name>R4KFK8_CLOPA</name>
<evidence type="ECO:0000256" key="1">
    <source>
        <dbReference type="SAM" id="Coils"/>
    </source>
</evidence>
<evidence type="ECO:0008006" key="4">
    <source>
        <dbReference type="Google" id="ProtNLM"/>
    </source>
</evidence>
<evidence type="ECO:0000313" key="3">
    <source>
        <dbReference type="Proteomes" id="UP000013523"/>
    </source>
</evidence>
<protein>
    <recommendedName>
        <fullName evidence="4">MazG nucleotide pyrophosphohydrolase family protein</fullName>
    </recommendedName>
</protein>
<sequence>MKFPILSKNSSLDVDNDKYTLEELSKKLEIEQKELDNAIKGGMNKGYIAEELFDTMQMCLGMLNKLSQEGIDMRRVALRHEKKLIKLGWRWKGYIEFNTIVMEQKNLKRINED</sequence>
<dbReference type="RefSeq" id="WP_015616678.1">
    <property type="nucleotide sequence ID" value="NC_021182.1"/>
</dbReference>
<keyword evidence="3" id="KW-1185">Reference proteome</keyword>
<dbReference type="PATRIC" id="fig|86416.3.peg.3611"/>
<dbReference type="Proteomes" id="UP000013523">
    <property type="component" value="Chromosome"/>
</dbReference>
<dbReference type="OrthoDB" id="1910321at2"/>
<proteinExistence type="predicted"/>
<dbReference type="HOGENOM" id="CLU_174626_0_0_9"/>
<dbReference type="KEGG" id="cpas:Clopa_3613"/>
<feature type="coiled-coil region" evidence="1">
    <location>
        <begin position="14"/>
        <end position="41"/>
    </location>
</feature>
<evidence type="ECO:0000313" key="2">
    <source>
        <dbReference type="EMBL" id="AGK98395.1"/>
    </source>
</evidence>
<dbReference type="EMBL" id="CP003261">
    <property type="protein sequence ID" value="AGK98395.1"/>
    <property type="molecule type" value="Genomic_DNA"/>
</dbReference>